<evidence type="ECO:0000313" key="16">
    <source>
        <dbReference type="Proteomes" id="UP000472261"/>
    </source>
</evidence>
<evidence type="ECO:0000256" key="11">
    <source>
        <dbReference type="ARBA" id="ARBA00040819"/>
    </source>
</evidence>
<evidence type="ECO:0000256" key="5">
    <source>
        <dbReference type="ARBA" id="ARBA00022490"/>
    </source>
</evidence>
<keyword evidence="5" id="KW-0963">Cytoplasm</keyword>
<dbReference type="AlphaFoldDB" id="A0A669PA19"/>
<keyword evidence="8" id="KW-0969">Cilium</keyword>
<evidence type="ECO:0000256" key="4">
    <source>
        <dbReference type="ARBA" id="ARBA00022448"/>
    </source>
</evidence>
<evidence type="ECO:0000256" key="1">
    <source>
        <dbReference type="ARBA" id="ARBA00004138"/>
    </source>
</evidence>
<evidence type="ECO:0000256" key="3">
    <source>
        <dbReference type="ARBA" id="ARBA00004514"/>
    </source>
</evidence>
<dbReference type="PANTHER" id="PTHR21502:SF2">
    <property type="entry name" value="RILP-LIKE PROTEIN 2"/>
    <property type="match status" value="1"/>
</dbReference>
<evidence type="ECO:0000256" key="10">
    <source>
        <dbReference type="ARBA" id="ARBA00023273"/>
    </source>
</evidence>
<dbReference type="InterPro" id="IPR021563">
    <property type="entry name" value="RILP_dimer"/>
</dbReference>
<dbReference type="GO" id="GO:0060271">
    <property type="term" value="P:cilium assembly"/>
    <property type="evidence" value="ECO:0007669"/>
    <property type="project" value="TreeGrafter"/>
</dbReference>
<feature type="compositionally biased region" description="Acidic residues" evidence="12">
    <location>
        <begin position="9"/>
        <end position="19"/>
    </location>
</feature>
<dbReference type="PROSITE" id="PS51776">
    <property type="entry name" value="RH1"/>
    <property type="match status" value="1"/>
</dbReference>
<dbReference type="InterPro" id="IPR051241">
    <property type="entry name" value="DZIP_RILPL"/>
</dbReference>
<dbReference type="GO" id="GO:0046983">
    <property type="term" value="F:protein dimerization activity"/>
    <property type="evidence" value="ECO:0007669"/>
    <property type="project" value="InterPro"/>
</dbReference>
<reference evidence="15" key="1">
    <citation type="submission" date="2025-08" db="UniProtKB">
        <authorList>
            <consortium name="Ensembl"/>
        </authorList>
    </citation>
    <scope>IDENTIFICATION</scope>
</reference>
<dbReference type="Gene3D" id="1.20.58.1770">
    <property type="match status" value="1"/>
</dbReference>
<dbReference type="InterPro" id="IPR034743">
    <property type="entry name" value="RH1"/>
</dbReference>
<keyword evidence="9" id="KW-0206">Cytoskeleton</keyword>
<dbReference type="SUPFAM" id="SSF161256">
    <property type="entry name" value="RILP dimerisation region"/>
    <property type="match status" value="1"/>
</dbReference>
<evidence type="ECO:0000313" key="15">
    <source>
        <dbReference type="Ensembl" id="ENSPCLP00000005817.1"/>
    </source>
</evidence>
<evidence type="ECO:0000256" key="9">
    <source>
        <dbReference type="ARBA" id="ARBA00023212"/>
    </source>
</evidence>
<dbReference type="Gene3D" id="6.10.230.10">
    <property type="match status" value="1"/>
</dbReference>
<accession>A0A669PA19</accession>
<dbReference type="PROSITE" id="PS51777">
    <property type="entry name" value="RH2"/>
    <property type="match status" value="1"/>
</dbReference>
<organism evidence="15 16">
    <name type="scientific">Phasianus colchicus</name>
    <name type="common">Common pheasant</name>
    <dbReference type="NCBI Taxonomy" id="9054"/>
    <lineage>
        <taxon>Eukaryota</taxon>
        <taxon>Metazoa</taxon>
        <taxon>Chordata</taxon>
        <taxon>Craniata</taxon>
        <taxon>Vertebrata</taxon>
        <taxon>Euteleostomi</taxon>
        <taxon>Archelosauria</taxon>
        <taxon>Archosauria</taxon>
        <taxon>Dinosauria</taxon>
        <taxon>Saurischia</taxon>
        <taxon>Theropoda</taxon>
        <taxon>Coelurosauria</taxon>
        <taxon>Aves</taxon>
        <taxon>Neognathae</taxon>
        <taxon>Galloanserae</taxon>
        <taxon>Galliformes</taxon>
        <taxon>Phasianidae</taxon>
        <taxon>Phasianinae</taxon>
        <taxon>Phasianus</taxon>
    </lineage>
</organism>
<evidence type="ECO:0000256" key="8">
    <source>
        <dbReference type="ARBA" id="ARBA00023069"/>
    </source>
</evidence>
<dbReference type="Pfam" id="PF11461">
    <property type="entry name" value="RILP"/>
    <property type="match status" value="1"/>
</dbReference>
<evidence type="ECO:0000259" key="13">
    <source>
        <dbReference type="PROSITE" id="PS51776"/>
    </source>
</evidence>
<feature type="domain" description="RH2" evidence="14">
    <location>
        <begin position="124"/>
        <end position="183"/>
    </location>
</feature>
<feature type="domain" description="RH1" evidence="13">
    <location>
        <begin position="19"/>
        <end position="105"/>
    </location>
</feature>
<dbReference type="OMA" id="FPREKEN"/>
<reference evidence="15" key="2">
    <citation type="submission" date="2025-09" db="UniProtKB">
        <authorList>
            <consortium name="Ensembl"/>
        </authorList>
    </citation>
    <scope>IDENTIFICATION</scope>
</reference>
<keyword evidence="6" id="KW-0653">Protein transport</keyword>
<dbReference type="GO" id="GO:0005813">
    <property type="term" value="C:centrosome"/>
    <property type="evidence" value="ECO:0007669"/>
    <property type="project" value="UniProtKB-SubCell"/>
</dbReference>
<dbReference type="PANTHER" id="PTHR21502">
    <property type="entry name" value="ZINC FINGER PROTEIN DZIP1"/>
    <property type="match status" value="1"/>
</dbReference>
<evidence type="ECO:0000256" key="7">
    <source>
        <dbReference type="ARBA" id="ARBA00023054"/>
    </source>
</evidence>
<dbReference type="Ensembl" id="ENSPCLT00000008016.1">
    <property type="protein sequence ID" value="ENSPCLP00000005817.1"/>
    <property type="gene ID" value="ENSPCLG00000004893.1"/>
</dbReference>
<feature type="region of interest" description="Disordered" evidence="12">
    <location>
        <begin position="1"/>
        <end position="28"/>
    </location>
</feature>
<dbReference type="GO" id="GO:0005829">
    <property type="term" value="C:cytosol"/>
    <property type="evidence" value="ECO:0007669"/>
    <property type="project" value="UniProtKB-SubCell"/>
</dbReference>
<dbReference type="CDD" id="cd14445">
    <property type="entry name" value="RILP-like"/>
    <property type="match status" value="1"/>
</dbReference>
<keyword evidence="4" id="KW-0813">Transport</keyword>
<dbReference type="FunFam" id="1.20.58.1770:FF:000003">
    <property type="entry name" value="RILP-like protein 2 isoform X1"/>
    <property type="match status" value="1"/>
</dbReference>
<dbReference type="GO" id="GO:0031267">
    <property type="term" value="F:small GTPase binding"/>
    <property type="evidence" value="ECO:0007669"/>
    <property type="project" value="TreeGrafter"/>
</dbReference>
<evidence type="ECO:0000256" key="6">
    <source>
        <dbReference type="ARBA" id="ARBA00022927"/>
    </source>
</evidence>
<dbReference type="InterPro" id="IPR034744">
    <property type="entry name" value="RH2"/>
</dbReference>
<proteinExistence type="predicted"/>
<keyword evidence="7" id="KW-0175">Coiled coil</keyword>
<sequence>HKNPPEREPGEEDGEEDGGPESALRKSPFQLTAEDVYDISSVVGRDLLQLSAGPEAAAAAARLQFSMVRVLEMLEALVSEGSLNEEQLRMERDSLRDELEALRGRGAPNLGPDKMVIDLTDPNRPRFTLQELRDVLQERNQLKAQLLVVQEELQCYKRYMHLNWAGYCPTLEEKTSLLPRGYK</sequence>
<dbReference type="GO" id="GO:0051959">
    <property type="term" value="F:dynein light intermediate chain binding"/>
    <property type="evidence" value="ECO:0007669"/>
    <property type="project" value="TreeGrafter"/>
</dbReference>
<evidence type="ECO:0000256" key="12">
    <source>
        <dbReference type="SAM" id="MobiDB-lite"/>
    </source>
</evidence>
<keyword evidence="16" id="KW-1185">Reference proteome</keyword>
<protein>
    <recommendedName>
        <fullName evidence="11">RILP-like protein 2</fullName>
    </recommendedName>
</protein>
<name>A0A669PA19_PHACC</name>
<dbReference type="GO" id="GO:0036064">
    <property type="term" value="C:ciliary basal body"/>
    <property type="evidence" value="ECO:0007669"/>
    <property type="project" value="TreeGrafter"/>
</dbReference>
<evidence type="ECO:0000256" key="2">
    <source>
        <dbReference type="ARBA" id="ARBA00004300"/>
    </source>
</evidence>
<evidence type="ECO:0000259" key="14">
    <source>
        <dbReference type="PROSITE" id="PS51777"/>
    </source>
</evidence>
<dbReference type="Pfam" id="PF09744">
    <property type="entry name" value="RH1"/>
    <property type="match status" value="1"/>
</dbReference>
<keyword evidence="10" id="KW-0966">Cell projection</keyword>
<dbReference type="GO" id="GO:0015031">
    <property type="term" value="P:protein transport"/>
    <property type="evidence" value="ECO:0007669"/>
    <property type="project" value="UniProtKB-KW"/>
</dbReference>
<comment type="subcellular location">
    <subcellularLocation>
        <location evidence="1">Cell projection</location>
        <location evidence="1">Cilium</location>
    </subcellularLocation>
    <subcellularLocation>
        <location evidence="2">Cytoplasm</location>
        <location evidence="2">Cytoskeleton</location>
        <location evidence="2">Microtubule organizing center</location>
        <location evidence="2">Centrosome</location>
    </subcellularLocation>
    <subcellularLocation>
        <location evidence="3">Cytoplasm</location>
        <location evidence="3">Cytosol</location>
    </subcellularLocation>
</comment>
<dbReference type="Proteomes" id="UP000472261">
    <property type="component" value="Unplaced"/>
</dbReference>